<dbReference type="OrthoDB" id="9988764at2"/>
<keyword evidence="2" id="KW-1185">Reference proteome</keyword>
<evidence type="ECO:0000313" key="1">
    <source>
        <dbReference type="EMBL" id="OXM60013.1"/>
    </source>
</evidence>
<dbReference type="Proteomes" id="UP000215199">
    <property type="component" value="Unassembled WGS sequence"/>
</dbReference>
<dbReference type="AlphaFoldDB" id="A0A229SMG2"/>
<evidence type="ECO:0000313" key="2">
    <source>
        <dbReference type="Proteomes" id="UP000215199"/>
    </source>
</evidence>
<protein>
    <submittedName>
        <fullName evidence="1">Uncharacterized protein</fullName>
    </submittedName>
</protein>
<comment type="caution">
    <text evidence="1">The sequence shown here is derived from an EMBL/GenBank/DDBJ whole genome shotgun (WGS) entry which is preliminary data.</text>
</comment>
<dbReference type="EMBL" id="NMUL01000067">
    <property type="protein sequence ID" value="OXM60013.1"/>
    <property type="molecule type" value="Genomic_DNA"/>
</dbReference>
<organism evidence="1 2">
    <name type="scientific">Amycolatopsis vastitatis</name>
    <dbReference type="NCBI Taxonomy" id="1905142"/>
    <lineage>
        <taxon>Bacteria</taxon>
        <taxon>Bacillati</taxon>
        <taxon>Actinomycetota</taxon>
        <taxon>Actinomycetes</taxon>
        <taxon>Pseudonocardiales</taxon>
        <taxon>Pseudonocardiaceae</taxon>
        <taxon>Amycolatopsis</taxon>
    </lineage>
</organism>
<dbReference type="RefSeq" id="WP_093953680.1">
    <property type="nucleotide sequence ID" value="NZ_NMUL01000067.1"/>
</dbReference>
<gene>
    <name evidence="1" type="ORF">CF165_44780</name>
</gene>
<accession>A0A229SMG2</accession>
<proteinExistence type="predicted"/>
<reference evidence="2" key="1">
    <citation type="submission" date="2017-07" db="EMBL/GenBank/DDBJ databases">
        <title>Comparative genome mining reveals phylogenetic distribution patterns of secondary metabolites in Amycolatopsis.</title>
        <authorList>
            <person name="Adamek M."/>
            <person name="Alanjary M."/>
            <person name="Sales-Ortells H."/>
            <person name="Goodfellow M."/>
            <person name="Bull A.T."/>
            <person name="Kalinowski J."/>
            <person name="Ziemert N."/>
        </authorList>
    </citation>
    <scope>NUCLEOTIDE SEQUENCE [LARGE SCALE GENOMIC DNA]</scope>
    <source>
        <strain evidence="2">H5</strain>
    </source>
</reference>
<name>A0A229SMG2_9PSEU</name>
<sequence length="84" mass="9146">MEDITETILLQLKQLSRDTPEFSVALLENRLSHDEQVSFADRLVDAAETIRQRALNASGQVVEGGVVDDDVSESKTIGTSIGES</sequence>